<dbReference type="InterPro" id="IPR009908">
    <property type="entry name" value="Methylamine_util_MauE"/>
</dbReference>
<reference evidence="7 8" key="1">
    <citation type="submission" date="2019-04" db="EMBL/GenBank/DDBJ databases">
        <title>Niastella caeni sp. nov., isolated from activated sludge.</title>
        <authorList>
            <person name="Sheng M."/>
        </authorList>
    </citation>
    <scope>NUCLEOTIDE SEQUENCE [LARGE SCALE GENOMIC DNA]</scope>
    <source>
        <strain evidence="7 8">HX-2-15</strain>
    </source>
</reference>
<accession>A0A4V4GZI6</accession>
<dbReference type="OrthoDB" id="680026at2"/>
<comment type="subcellular location">
    <subcellularLocation>
        <location evidence="1">Membrane</location>
        <topology evidence="1">Multi-pass membrane protein</topology>
    </subcellularLocation>
</comment>
<dbReference type="EMBL" id="STFF01000010">
    <property type="protein sequence ID" value="THU32926.1"/>
    <property type="molecule type" value="Genomic_DNA"/>
</dbReference>
<evidence type="ECO:0000256" key="1">
    <source>
        <dbReference type="ARBA" id="ARBA00004141"/>
    </source>
</evidence>
<evidence type="ECO:0000313" key="8">
    <source>
        <dbReference type="Proteomes" id="UP000306918"/>
    </source>
</evidence>
<keyword evidence="3 5" id="KW-1133">Transmembrane helix</keyword>
<proteinExistence type="predicted"/>
<evidence type="ECO:0000256" key="3">
    <source>
        <dbReference type="ARBA" id="ARBA00022989"/>
    </source>
</evidence>
<keyword evidence="8" id="KW-1185">Reference proteome</keyword>
<dbReference type="GO" id="GO:0016020">
    <property type="term" value="C:membrane"/>
    <property type="evidence" value="ECO:0007669"/>
    <property type="project" value="UniProtKB-SubCell"/>
</dbReference>
<feature type="transmembrane region" description="Helical" evidence="5">
    <location>
        <begin position="45"/>
        <end position="67"/>
    </location>
</feature>
<comment type="caution">
    <text evidence="7">The sequence shown here is derived from an EMBL/GenBank/DDBJ whole genome shotgun (WGS) entry which is preliminary data.</text>
</comment>
<keyword evidence="4 5" id="KW-0472">Membrane</keyword>
<evidence type="ECO:0000256" key="5">
    <source>
        <dbReference type="SAM" id="Phobius"/>
    </source>
</evidence>
<keyword evidence="2 5" id="KW-0812">Transmembrane</keyword>
<evidence type="ECO:0000256" key="4">
    <source>
        <dbReference type="ARBA" id="ARBA00023136"/>
    </source>
</evidence>
<feature type="domain" description="Methylamine utilisation protein MauE" evidence="6">
    <location>
        <begin position="6"/>
        <end position="131"/>
    </location>
</feature>
<dbReference type="GO" id="GO:0030416">
    <property type="term" value="P:methylamine metabolic process"/>
    <property type="evidence" value="ECO:0007669"/>
    <property type="project" value="InterPro"/>
</dbReference>
<dbReference type="Proteomes" id="UP000306918">
    <property type="component" value="Unassembled WGS sequence"/>
</dbReference>
<feature type="transmembrane region" description="Helical" evidence="5">
    <location>
        <begin position="74"/>
        <end position="96"/>
    </location>
</feature>
<feature type="transmembrane region" description="Helical" evidence="5">
    <location>
        <begin position="7"/>
        <end position="25"/>
    </location>
</feature>
<name>A0A4V4GZI6_9BACT</name>
<gene>
    <name evidence="7" type="ORF">FAM09_26105</name>
</gene>
<organism evidence="7 8">
    <name type="scientific">Niastella caeni</name>
    <dbReference type="NCBI Taxonomy" id="2569763"/>
    <lineage>
        <taxon>Bacteria</taxon>
        <taxon>Pseudomonadati</taxon>
        <taxon>Bacteroidota</taxon>
        <taxon>Chitinophagia</taxon>
        <taxon>Chitinophagales</taxon>
        <taxon>Chitinophagaceae</taxon>
        <taxon>Niastella</taxon>
    </lineage>
</organism>
<sequence length="155" mass="17678">MIKRTTIIEIITVLNIILFLYTGIAKIMDYSVFKEQLADSPILSWAAKPVAIMLPIVEFAIVLMLVIPRWRLKGLYASFGIMTLFTVYIIAMFIIAPEMPCSCGGIMEQLSWEQHIIFNSASILLNGWAIYLLKKEKKEFNKGWAVEINYSISHS</sequence>
<evidence type="ECO:0000259" key="6">
    <source>
        <dbReference type="Pfam" id="PF07291"/>
    </source>
</evidence>
<dbReference type="AlphaFoldDB" id="A0A4V4GZI6"/>
<protein>
    <recommendedName>
        <fullName evidence="6">Methylamine utilisation protein MauE domain-containing protein</fullName>
    </recommendedName>
</protein>
<dbReference type="Pfam" id="PF07291">
    <property type="entry name" value="MauE"/>
    <property type="match status" value="1"/>
</dbReference>
<dbReference type="RefSeq" id="WP_136580118.1">
    <property type="nucleotide sequence ID" value="NZ_STFF01000010.1"/>
</dbReference>
<evidence type="ECO:0000313" key="7">
    <source>
        <dbReference type="EMBL" id="THU32926.1"/>
    </source>
</evidence>
<evidence type="ECO:0000256" key="2">
    <source>
        <dbReference type="ARBA" id="ARBA00022692"/>
    </source>
</evidence>
<dbReference type="UniPathway" id="UPA00895"/>
<feature type="transmembrane region" description="Helical" evidence="5">
    <location>
        <begin position="116"/>
        <end position="133"/>
    </location>
</feature>